<dbReference type="Gene3D" id="4.10.1000.10">
    <property type="entry name" value="Zinc finger, CCCH-type"/>
    <property type="match status" value="2"/>
</dbReference>
<evidence type="ECO:0000259" key="3">
    <source>
        <dbReference type="PROSITE" id="PS50103"/>
    </source>
</evidence>
<dbReference type="PANTHER" id="PTHR46156">
    <property type="entry name" value="CCCH ZINGC FINGER"/>
    <property type="match status" value="1"/>
</dbReference>
<feature type="region of interest" description="Disordered" evidence="2">
    <location>
        <begin position="286"/>
        <end position="310"/>
    </location>
</feature>
<evidence type="ECO:0000256" key="1">
    <source>
        <dbReference type="PROSITE-ProRule" id="PRU00723"/>
    </source>
</evidence>
<keyword evidence="1" id="KW-0863">Zinc-finger</keyword>
<name>A0AAE1H1F4_9NEOP</name>
<dbReference type="GO" id="GO:0005634">
    <property type="term" value="C:nucleus"/>
    <property type="evidence" value="ECO:0007669"/>
    <property type="project" value="TreeGrafter"/>
</dbReference>
<dbReference type="PROSITE" id="PS50103">
    <property type="entry name" value="ZF_C3H1"/>
    <property type="match status" value="3"/>
</dbReference>
<proteinExistence type="predicted"/>
<organism evidence="4 5">
    <name type="scientific">Frankliniella fusca</name>
    <dbReference type="NCBI Taxonomy" id="407009"/>
    <lineage>
        <taxon>Eukaryota</taxon>
        <taxon>Metazoa</taxon>
        <taxon>Ecdysozoa</taxon>
        <taxon>Arthropoda</taxon>
        <taxon>Hexapoda</taxon>
        <taxon>Insecta</taxon>
        <taxon>Pterygota</taxon>
        <taxon>Neoptera</taxon>
        <taxon>Paraneoptera</taxon>
        <taxon>Thysanoptera</taxon>
        <taxon>Terebrantia</taxon>
        <taxon>Thripoidea</taxon>
        <taxon>Thripidae</taxon>
        <taxon>Frankliniella</taxon>
    </lineage>
</organism>
<reference evidence="4" key="1">
    <citation type="submission" date="2021-07" db="EMBL/GenBank/DDBJ databases">
        <authorList>
            <person name="Catto M.A."/>
            <person name="Jacobson A."/>
            <person name="Kennedy G."/>
            <person name="Labadie P."/>
            <person name="Hunt B.G."/>
            <person name="Srinivasan R."/>
        </authorList>
    </citation>
    <scope>NUCLEOTIDE SEQUENCE</scope>
    <source>
        <strain evidence="4">PL_HMW_Pooled</strain>
        <tissue evidence="4">Head</tissue>
    </source>
</reference>
<feature type="zinc finger region" description="C3H1-type" evidence="1">
    <location>
        <begin position="688"/>
        <end position="714"/>
    </location>
</feature>
<dbReference type="EMBL" id="JAHWGI010000302">
    <property type="protein sequence ID" value="KAK3912773.1"/>
    <property type="molecule type" value="Genomic_DNA"/>
</dbReference>
<feature type="zinc finger region" description="C3H1-type" evidence="1">
    <location>
        <begin position="742"/>
        <end position="769"/>
    </location>
</feature>
<dbReference type="SMART" id="SM00356">
    <property type="entry name" value="ZnF_C3H1"/>
    <property type="match status" value="4"/>
</dbReference>
<comment type="caution">
    <text evidence="4">The sequence shown here is derived from an EMBL/GenBank/DDBJ whole genome shotgun (WGS) entry which is preliminary data.</text>
</comment>
<accession>A0AAE1H1F4</accession>
<keyword evidence="1" id="KW-0479">Metal-binding</keyword>
<sequence>MDNAFSGSYEVSQGRSVNVGEGGILLTGFHCTDVLKDALKENYGNSQEVDDLSPHSTYHHSSKTSSATLNQSDFGVWPSTCNATSRVHINPNFRPKPSMGIEKCQSRNQHSRVHINPHWRGRVEAPLETTVKPMEKILHTSCSNNSGKTTIFVNPKVLPHLRLEALSYSDVDGSLPNHQEVGSQRRCEQSTNTLFEGSLSESLQKNVLVQECREEPAKLNFGVDDSSTLIYKANQMYLGNESDQNSRASSSMHTKTIALSKSGTGCFNNNCSTKLAGSKYRLVRNSSSNLKMSQGSSGGSLKRSRKRTENLPISTSKSIYKFVRDEGFSNSASNPSDTINMNYIGGTKSSQPERRGDVTNSQVKKNIKSQYKHIKIPLLPINHDKPQPTISKPKTVHSRFKLIRTSPSNKLATKRSAAKKFVATVPGVPLQSQVIKKSHFKILRTSLGNGTNLARRVSRFRIVSASSIFKPQARRLQSLVRFSRDERPPNLNSLKFKKFSVYGNISWKNDKCIYSSGSVLKLPTTGSSQTSKTVNAPMLSKPSNRSVVNIGGVLYRSTRTSLTRTHSNESKEQILNIRGKKYVLDGKGTVLRPKCDPGDVGHVDCAKKMKASISRVDIGGVTFTRRSDNTLVRTNSHFARNLVSLAKMKSIAFLRGKHRKINQPCLIYHRFGKCHAHDAGKCWRVHNPKYISICKKFLQGNCEAEKCLLSHDVGPEKMPTCHYFLEGCCVRDNCPYLHVKLSSHAAICREFLNGYCAAGDTCKKRHIFLCPDFEQFEKCSKGKYCPYPHKTTPKISIQSGVKDSTKKSCRKKKAEKIGLGTDTSGLDDSEKRMRYYDESKKQTVDQTISNEGALANDFEGDDLDQTEGKNHAQIRTKLGILPAYIPLE</sequence>
<dbReference type="AlphaFoldDB" id="A0AAE1H1F4"/>
<gene>
    <name evidence="4" type="ORF">KUF71_004723</name>
</gene>
<feature type="zinc finger region" description="C3H1-type" evidence="1">
    <location>
        <begin position="715"/>
        <end position="741"/>
    </location>
</feature>
<evidence type="ECO:0000256" key="2">
    <source>
        <dbReference type="SAM" id="MobiDB-lite"/>
    </source>
</evidence>
<dbReference type="InterPro" id="IPR000571">
    <property type="entry name" value="Znf_CCCH"/>
</dbReference>
<dbReference type="GO" id="GO:0008270">
    <property type="term" value="F:zinc ion binding"/>
    <property type="evidence" value="ECO:0007669"/>
    <property type="project" value="UniProtKB-KW"/>
</dbReference>
<dbReference type="Proteomes" id="UP001219518">
    <property type="component" value="Unassembled WGS sequence"/>
</dbReference>
<keyword evidence="1" id="KW-0862">Zinc</keyword>
<keyword evidence="5" id="KW-1185">Reference proteome</keyword>
<feature type="domain" description="C3H1-type" evidence="3">
    <location>
        <begin position="715"/>
        <end position="741"/>
    </location>
</feature>
<evidence type="ECO:0000313" key="4">
    <source>
        <dbReference type="EMBL" id="KAK3912773.1"/>
    </source>
</evidence>
<reference evidence="4" key="2">
    <citation type="journal article" date="2023" name="BMC Genomics">
        <title>Pest status, molecular evolution, and epigenetic factors derived from the genome assembly of Frankliniella fusca, a thysanopteran phytovirus vector.</title>
        <authorList>
            <person name="Catto M.A."/>
            <person name="Labadie P.E."/>
            <person name="Jacobson A.L."/>
            <person name="Kennedy G.G."/>
            <person name="Srinivasan R."/>
            <person name="Hunt B.G."/>
        </authorList>
    </citation>
    <scope>NUCLEOTIDE SEQUENCE</scope>
    <source>
        <strain evidence="4">PL_HMW_Pooled</strain>
    </source>
</reference>
<feature type="domain" description="C3H1-type" evidence="3">
    <location>
        <begin position="688"/>
        <end position="714"/>
    </location>
</feature>
<dbReference type="PANTHER" id="PTHR46156:SF1">
    <property type="entry name" value="ZINC FINGER CCCH DOMAIN-CONTAINING PROTEIN 3"/>
    <property type="match status" value="1"/>
</dbReference>
<feature type="domain" description="C3H1-type" evidence="3">
    <location>
        <begin position="742"/>
        <end position="769"/>
    </location>
</feature>
<protein>
    <submittedName>
        <fullName evidence="4">Zinc finger CCCH domain-containing protein 3</fullName>
    </submittedName>
</protein>
<evidence type="ECO:0000313" key="5">
    <source>
        <dbReference type="Proteomes" id="UP001219518"/>
    </source>
</evidence>
<feature type="region of interest" description="Disordered" evidence="2">
    <location>
        <begin position="46"/>
        <end position="66"/>
    </location>
</feature>